<organism evidence="2 3">
    <name type="scientific">Streptomyces omiyaensis</name>
    <dbReference type="NCBI Taxonomy" id="68247"/>
    <lineage>
        <taxon>Bacteria</taxon>
        <taxon>Bacillati</taxon>
        <taxon>Actinomycetota</taxon>
        <taxon>Actinomycetes</taxon>
        <taxon>Kitasatosporales</taxon>
        <taxon>Streptomycetaceae</taxon>
        <taxon>Streptomyces</taxon>
    </lineage>
</organism>
<dbReference type="InterPro" id="IPR022074">
    <property type="entry name" value="DUF3626"/>
</dbReference>
<dbReference type="Pfam" id="PF12294">
    <property type="entry name" value="DUF3626"/>
    <property type="match status" value="1"/>
</dbReference>
<evidence type="ECO:0000313" key="3">
    <source>
        <dbReference type="Proteomes" id="UP001604282"/>
    </source>
</evidence>
<dbReference type="RefSeq" id="WP_189853889.1">
    <property type="nucleotide sequence ID" value="NZ_BMVV01000055.1"/>
</dbReference>
<accession>A0ABW7C3A8</accession>
<evidence type="ECO:0000313" key="2">
    <source>
        <dbReference type="EMBL" id="MFG3194230.1"/>
    </source>
</evidence>
<comment type="caution">
    <text evidence="2">The sequence shown here is derived from an EMBL/GenBank/DDBJ whole genome shotgun (WGS) entry which is preliminary data.</text>
</comment>
<protein>
    <submittedName>
        <fullName evidence="2">DUF3626 domain-containing protein</fullName>
    </submittedName>
</protein>
<gene>
    <name evidence="2" type="ORF">ACGFYS_35540</name>
</gene>
<dbReference type="EMBL" id="JBICZW010000044">
    <property type="protein sequence ID" value="MFG3194230.1"/>
    <property type="molecule type" value="Genomic_DNA"/>
</dbReference>
<reference evidence="2 3" key="1">
    <citation type="submission" date="2024-10" db="EMBL/GenBank/DDBJ databases">
        <title>The Natural Products Discovery Center: Release of the First 8490 Sequenced Strains for Exploring Actinobacteria Biosynthetic Diversity.</title>
        <authorList>
            <person name="Kalkreuter E."/>
            <person name="Kautsar S.A."/>
            <person name="Yang D."/>
            <person name="Bader C.D."/>
            <person name="Teijaro C.N."/>
            <person name="Fluegel L."/>
            <person name="Davis C.M."/>
            <person name="Simpson J.R."/>
            <person name="Lauterbach L."/>
            <person name="Steele A.D."/>
            <person name="Gui C."/>
            <person name="Meng S."/>
            <person name="Li G."/>
            <person name="Viehrig K."/>
            <person name="Ye F."/>
            <person name="Su P."/>
            <person name="Kiefer A.F."/>
            <person name="Nichols A."/>
            <person name="Cepeda A.J."/>
            <person name="Yan W."/>
            <person name="Fan B."/>
            <person name="Jiang Y."/>
            <person name="Adhikari A."/>
            <person name="Zheng C.-J."/>
            <person name="Schuster L."/>
            <person name="Cowan T.M."/>
            <person name="Smanski M.J."/>
            <person name="Chevrette M.G."/>
            <person name="De Carvalho L.P.S."/>
            <person name="Shen B."/>
        </authorList>
    </citation>
    <scope>NUCLEOTIDE SEQUENCE [LARGE SCALE GENOMIC DNA]</scope>
    <source>
        <strain evidence="2 3">NPDC048229</strain>
    </source>
</reference>
<keyword evidence="3" id="KW-1185">Reference proteome</keyword>
<name>A0ABW7C3A8_9ACTN</name>
<feature type="region of interest" description="Disordered" evidence="1">
    <location>
        <begin position="1"/>
        <end position="25"/>
    </location>
</feature>
<feature type="compositionally biased region" description="Pro residues" evidence="1">
    <location>
        <begin position="1"/>
        <end position="17"/>
    </location>
</feature>
<evidence type="ECO:0000256" key="1">
    <source>
        <dbReference type="SAM" id="MobiDB-lite"/>
    </source>
</evidence>
<proteinExistence type="predicted"/>
<dbReference type="Proteomes" id="UP001604282">
    <property type="component" value="Unassembled WGS sequence"/>
</dbReference>
<sequence>MTPPSLHPPAPSSPPAPAHASASAPPLHATALRALAHVEARSAGAPLDPALRVTLNFHPHFLDRLAEEGVYRSQFVTGTGNGGLTARPGGDRWRWESRIFGGAYDEAPAHERPVYGALDFRRRPYGAAPRFGSAHLRLTPEATARASFCYPDSFLEPEDFGVASRMALVALAEADAGDPLDDYVEAQVHGPVEIARDVEALVLDPSHRGTAVEEAARRLPCPVEWHGGFRLTVAELRRHPGFRGPEYVELGARIAGTGELTPRIVQDAAASGAHDPQDVKRVWHYLARFGAPAS</sequence>